<accession>C0CIZ8</accession>
<proteinExistence type="predicted"/>
<dbReference type="Proteomes" id="UP000003100">
    <property type="component" value="Unassembled WGS sequence"/>
</dbReference>
<sequence>MEGEIIYAWPNAAQLGKGSRTSYTNTNLKSDQTYYYNASVPDSERGEGFWLL</sequence>
<reference evidence="1 2" key="1">
    <citation type="submission" date="2009-01" db="EMBL/GenBank/DDBJ databases">
        <authorList>
            <person name="Fulton L."/>
            <person name="Clifton S."/>
            <person name="Fulton B."/>
            <person name="Xu J."/>
            <person name="Minx P."/>
            <person name="Pepin K.H."/>
            <person name="Johnson M."/>
            <person name="Bhonagiri V."/>
            <person name="Nash W.E."/>
            <person name="Mardis E.R."/>
            <person name="Wilson R.K."/>
        </authorList>
    </citation>
    <scope>NUCLEOTIDE SEQUENCE [LARGE SCALE GENOMIC DNA]</scope>
    <source>
        <strain evidence="2">DSM 10507 / JCM 14656 / S5a33</strain>
    </source>
</reference>
<name>C0CIZ8_BLAHS</name>
<dbReference type="PATRIC" id="fig|476272.21.peg.3821"/>
<gene>
    <name evidence="1" type="ORF">RUMHYD_00815</name>
</gene>
<keyword evidence="2" id="KW-1185">Reference proteome</keyword>
<comment type="caution">
    <text evidence="1">The sequence shown here is derived from an EMBL/GenBank/DDBJ whole genome shotgun (WGS) entry which is preliminary data.</text>
</comment>
<dbReference type="AlphaFoldDB" id="C0CIZ8"/>
<reference evidence="1 2" key="2">
    <citation type="submission" date="2009-02" db="EMBL/GenBank/DDBJ databases">
        <title>Draft genome sequence of Blautia hydrogenotrophica DSM 10507 (Ruminococcus hydrogenotrophicus DSM 10507).</title>
        <authorList>
            <person name="Sudarsanam P."/>
            <person name="Ley R."/>
            <person name="Guruge J."/>
            <person name="Turnbaugh P.J."/>
            <person name="Mahowald M."/>
            <person name="Liep D."/>
            <person name="Gordon J."/>
        </authorList>
    </citation>
    <scope>NUCLEOTIDE SEQUENCE [LARGE SCALE GENOMIC DNA]</scope>
    <source>
        <strain evidence="2">DSM 10507 / JCM 14656 / S5a33</strain>
    </source>
</reference>
<evidence type="ECO:0000313" key="1">
    <source>
        <dbReference type="EMBL" id="EEG50255.1"/>
    </source>
</evidence>
<evidence type="ECO:0000313" key="2">
    <source>
        <dbReference type="Proteomes" id="UP000003100"/>
    </source>
</evidence>
<dbReference type="EMBL" id="ACBZ01000033">
    <property type="protein sequence ID" value="EEG50255.1"/>
    <property type="molecule type" value="Genomic_DNA"/>
</dbReference>
<dbReference type="HOGENOM" id="CLU_3077293_0_0_9"/>
<protein>
    <submittedName>
        <fullName evidence="1">Uncharacterized protein</fullName>
    </submittedName>
</protein>
<organism evidence="1 2">
    <name type="scientific">Blautia hydrogenotrophica (strain DSM 10507 / JCM 14656 / S5a33)</name>
    <name type="common">Ruminococcus hydrogenotrophicus</name>
    <dbReference type="NCBI Taxonomy" id="476272"/>
    <lineage>
        <taxon>Bacteria</taxon>
        <taxon>Bacillati</taxon>
        <taxon>Bacillota</taxon>
        <taxon>Clostridia</taxon>
        <taxon>Lachnospirales</taxon>
        <taxon>Lachnospiraceae</taxon>
        <taxon>Blautia</taxon>
    </lineage>
</organism>